<dbReference type="PANTHER" id="PTHR31973:SF187">
    <property type="entry name" value="MUTATOR TRANSPOSASE MUDRA PROTEIN"/>
    <property type="match status" value="1"/>
</dbReference>
<evidence type="ECO:0000256" key="1">
    <source>
        <dbReference type="SAM" id="MobiDB-lite"/>
    </source>
</evidence>
<sequence>MAVVEQENKDNWIWFLEQFVDEIGRLGELNLVFISGRQKGLLLAIETLFPTVEHKYCVKHIYNNFKVNHKSIELKSVLWRCAGTTSAREFERGMDHLKSLDEEAWKYLADIELAQWTKSHFSTRALTDCMVNNLSESFNSMIVKARDKPILSMLESIRVRLITKLYTKKIGIEKYRGKLCPSIQDKLEKLKLESKGFCAMPSERFVYEVDNERERHVVDLVGKTCSCRGLSIPHFSRPPQNSHLISLPLPSSLSRIVSSLCSALLCSLQGATSFSMGKKATSNSEAKKARALWDNPIWTTTFCDLCVELIDAGHRTSGACFSRKGWVILVTKFCEQTGLDYDKDQLKSRWDVLKGDWKVWHQLKNLDIGLGWDAVKGTIDATNDWWDRKLKELPKATKFRQQGLQNIEQLDRMFRDVAATGEAAWTPSSNTLPPTMPQEGVGDSDGQKRTSESIPSQKKKKKIGGAAMLDDRISELINVCKNKSEGTSRELPSSIDNVMKIVRALPGVDNSFMVQAFYVLLKKSRREMFLTFNEPESQLEWLHGMIWSQKK</sequence>
<feature type="region of interest" description="Disordered" evidence="1">
    <location>
        <begin position="424"/>
        <end position="465"/>
    </location>
</feature>
<evidence type="ECO:0000259" key="3">
    <source>
        <dbReference type="Pfam" id="PF12776"/>
    </source>
</evidence>
<dbReference type="InterPro" id="IPR018289">
    <property type="entry name" value="MULE_transposase_dom"/>
</dbReference>
<organism evidence="4 5">
    <name type="scientific">Lithocarpus litseifolius</name>
    <dbReference type="NCBI Taxonomy" id="425828"/>
    <lineage>
        <taxon>Eukaryota</taxon>
        <taxon>Viridiplantae</taxon>
        <taxon>Streptophyta</taxon>
        <taxon>Embryophyta</taxon>
        <taxon>Tracheophyta</taxon>
        <taxon>Spermatophyta</taxon>
        <taxon>Magnoliopsida</taxon>
        <taxon>eudicotyledons</taxon>
        <taxon>Gunneridae</taxon>
        <taxon>Pentapetalae</taxon>
        <taxon>rosids</taxon>
        <taxon>fabids</taxon>
        <taxon>Fagales</taxon>
        <taxon>Fagaceae</taxon>
        <taxon>Lithocarpus</taxon>
    </lineage>
</organism>
<evidence type="ECO:0000313" key="4">
    <source>
        <dbReference type="EMBL" id="KAK9991378.1"/>
    </source>
</evidence>
<comment type="caution">
    <text evidence="4">The sequence shown here is derived from an EMBL/GenBank/DDBJ whole genome shotgun (WGS) entry which is preliminary data.</text>
</comment>
<dbReference type="Pfam" id="PF12776">
    <property type="entry name" value="Myb_DNA-bind_3"/>
    <property type="match status" value="1"/>
</dbReference>
<gene>
    <name evidence="4" type="ORF">SO802_026363</name>
</gene>
<proteinExistence type="predicted"/>
<protein>
    <recommendedName>
        <fullName evidence="6">Myb/SANT-like domain-containing protein</fullName>
    </recommendedName>
</protein>
<dbReference type="Pfam" id="PF10551">
    <property type="entry name" value="MULE"/>
    <property type="match status" value="1"/>
</dbReference>
<feature type="domain" description="MULE transposase" evidence="2">
    <location>
        <begin position="2"/>
        <end position="64"/>
    </location>
</feature>
<dbReference type="InterPro" id="IPR024752">
    <property type="entry name" value="Myb/SANT-like_dom"/>
</dbReference>
<evidence type="ECO:0000259" key="2">
    <source>
        <dbReference type="Pfam" id="PF10551"/>
    </source>
</evidence>
<dbReference type="Proteomes" id="UP001459277">
    <property type="component" value="Unassembled WGS sequence"/>
</dbReference>
<name>A0AAW2C0Z1_9ROSI</name>
<dbReference type="EMBL" id="JAZDWU010000009">
    <property type="protein sequence ID" value="KAK9991378.1"/>
    <property type="molecule type" value="Genomic_DNA"/>
</dbReference>
<dbReference type="PANTHER" id="PTHR31973">
    <property type="entry name" value="POLYPROTEIN, PUTATIVE-RELATED"/>
    <property type="match status" value="1"/>
</dbReference>
<accession>A0AAW2C0Z1</accession>
<dbReference type="AlphaFoldDB" id="A0AAW2C0Z1"/>
<evidence type="ECO:0008006" key="6">
    <source>
        <dbReference type="Google" id="ProtNLM"/>
    </source>
</evidence>
<feature type="domain" description="Myb/SANT-like" evidence="3">
    <location>
        <begin position="299"/>
        <end position="388"/>
    </location>
</feature>
<reference evidence="4 5" key="1">
    <citation type="submission" date="2024-01" db="EMBL/GenBank/DDBJ databases">
        <title>A telomere-to-telomere, gap-free genome of sweet tea (Lithocarpus litseifolius).</title>
        <authorList>
            <person name="Zhou J."/>
        </authorList>
    </citation>
    <scope>NUCLEOTIDE SEQUENCE [LARGE SCALE GENOMIC DNA]</scope>
    <source>
        <strain evidence="4">Zhou-2022a</strain>
        <tissue evidence="4">Leaf</tissue>
    </source>
</reference>
<evidence type="ECO:0000313" key="5">
    <source>
        <dbReference type="Proteomes" id="UP001459277"/>
    </source>
</evidence>
<keyword evidence="5" id="KW-1185">Reference proteome</keyword>